<evidence type="ECO:0000256" key="1">
    <source>
        <dbReference type="SAM" id="Phobius"/>
    </source>
</evidence>
<feature type="transmembrane region" description="Helical" evidence="1">
    <location>
        <begin position="117"/>
        <end position="134"/>
    </location>
</feature>
<comment type="caution">
    <text evidence="2">The sequence shown here is derived from an EMBL/GenBank/DDBJ whole genome shotgun (WGS) entry which is preliminary data.</text>
</comment>
<organism evidence="2 3">
    <name type="scientific">Rhizoctonia solani</name>
    <dbReference type="NCBI Taxonomy" id="456999"/>
    <lineage>
        <taxon>Eukaryota</taxon>
        <taxon>Fungi</taxon>
        <taxon>Dikarya</taxon>
        <taxon>Basidiomycota</taxon>
        <taxon>Agaricomycotina</taxon>
        <taxon>Agaricomycetes</taxon>
        <taxon>Cantharellales</taxon>
        <taxon>Ceratobasidiaceae</taxon>
        <taxon>Rhizoctonia</taxon>
    </lineage>
</organism>
<gene>
    <name evidence="2" type="ORF">RDB_LOCUS118367</name>
</gene>
<reference evidence="2" key="1">
    <citation type="submission" date="2021-01" db="EMBL/GenBank/DDBJ databases">
        <authorList>
            <person name="Kaushik A."/>
        </authorList>
    </citation>
    <scope>NUCLEOTIDE SEQUENCE</scope>
    <source>
        <strain evidence="2">AG1-1C</strain>
    </source>
</reference>
<accession>A0A8H2XWN4</accession>
<proteinExistence type="predicted"/>
<evidence type="ECO:0000313" key="2">
    <source>
        <dbReference type="EMBL" id="CAE6434807.1"/>
    </source>
</evidence>
<dbReference type="EMBL" id="CAJMWS010000330">
    <property type="protein sequence ID" value="CAE6434807.1"/>
    <property type="molecule type" value="Genomic_DNA"/>
</dbReference>
<keyword evidence="1" id="KW-1133">Transmembrane helix</keyword>
<dbReference type="AlphaFoldDB" id="A0A8H2XWN4"/>
<keyword evidence="1" id="KW-0472">Membrane</keyword>
<protein>
    <submittedName>
        <fullName evidence="2">Uncharacterized protein</fullName>
    </submittedName>
</protein>
<sequence>MYLELISIQTMSFVVATRVYDLWGNNRTALFVLSPLWTAHCVADFAMVTKHAIRQAPRFRHEEVFNICFVDVSGSWVVWLNRVIYETIILLILIWLWMSTPRSSQTPFMKIVLRDGFIYFFTIFTAMLFRLVVWKHGRRSLAALPCWSVWAFTTQALLRMLLSMGSVQTSEEWGQRAKIQLPSIEVELGALRGPDVVSRVTFFSDVESTHDAMPQIKFSTMGKFED</sequence>
<keyword evidence="1" id="KW-0812">Transmembrane</keyword>
<feature type="transmembrane region" description="Helical" evidence="1">
    <location>
        <begin position="79"/>
        <end position="97"/>
    </location>
</feature>
<dbReference type="Proteomes" id="UP000663846">
    <property type="component" value="Unassembled WGS sequence"/>
</dbReference>
<evidence type="ECO:0000313" key="3">
    <source>
        <dbReference type="Proteomes" id="UP000663846"/>
    </source>
</evidence>
<name>A0A8H2XWN4_9AGAM</name>